<reference evidence="2" key="1">
    <citation type="journal article" date="2023" name="PhytoFront">
        <title>Draft Genome Resources of Seven Strains of Tilletia horrida, Causal Agent of Kernel Smut of Rice.</title>
        <authorList>
            <person name="Khanal S."/>
            <person name="Antony Babu S."/>
            <person name="Zhou X.G."/>
        </authorList>
    </citation>
    <scope>NUCLEOTIDE SEQUENCE</scope>
    <source>
        <strain evidence="2">TX6</strain>
    </source>
</reference>
<feature type="compositionally biased region" description="Low complexity" evidence="1">
    <location>
        <begin position="534"/>
        <end position="548"/>
    </location>
</feature>
<feature type="compositionally biased region" description="Low complexity" evidence="1">
    <location>
        <begin position="653"/>
        <end position="674"/>
    </location>
</feature>
<feature type="compositionally biased region" description="Polar residues" evidence="1">
    <location>
        <begin position="115"/>
        <end position="140"/>
    </location>
</feature>
<feature type="compositionally biased region" description="Low complexity" evidence="1">
    <location>
        <begin position="598"/>
        <end position="614"/>
    </location>
</feature>
<feature type="compositionally biased region" description="Gly residues" evidence="1">
    <location>
        <begin position="579"/>
        <end position="589"/>
    </location>
</feature>
<feature type="compositionally biased region" description="Polar residues" evidence="1">
    <location>
        <begin position="710"/>
        <end position="719"/>
    </location>
</feature>
<dbReference type="Proteomes" id="UP001176517">
    <property type="component" value="Unassembled WGS sequence"/>
</dbReference>
<comment type="caution">
    <text evidence="2">The sequence shown here is derived from an EMBL/GenBank/DDBJ whole genome shotgun (WGS) entry which is preliminary data.</text>
</comment>
<feature type="region of interest" description="Disordered" evidence="1">
    <location>
        <begin position="357"/>
        <end position="787"/>
    </location>
</feature>
<dbReference type="AlphaFoldDB" id="A0AAN6GKL5"/>
<sequence length="1214" mass="125598">MQSPPTHHGGASPSSSSYSRPDYPRTSSSSNSGLQPHRRGLHEGVPIDVEGSDDEFGGDDYARSLRSSKLASLSETTRSSYDGLSYLNSEAFLIPPVPTDVPTTARSNFSDERFSLSQRSSTSAANSNVEDASSRRSSQQADDEEQYSSRSRLDQPASMLQPVPDSARADRRAKSPAASSISSSDSEGSHMDAVIVNLQEIPSPNAGQRAQVVPKRDMSRPSTATSSQTALGRFREHSGSTGPASPVTSTHRGGSIGAPSSPRVDTSSHTARRAGSFNASTEQSRRPQQQASENLSSSYASLSVKATPPTRTSPRMPAATLARPSSSSTTSSQTAAASSASFSTPLLAVLTTPLNPAYNRATASPRSASVSTSSPGLTAPPPAAVSSVRRYDEYSTRSASVSSSAGSTKGAGSGTRYNSSGAGHSSNSGVMRSASADDHGSPSAPRPSFASSSAQHSSNSHSYNTTSGSSNAGSYRATTSAAAAAAGAASAKSQSVENLHSQSSSSMTAPSFSRRQSGTNSIGRSAPPNPLNLQSSSRSFSGRGFGQSESVENLQDGAWSGRGGRVQSLGNGEPSPNGTLGGGSGGVGPGEIVPPSPGASSVRSSGSRFLSVGRKWQGYMHGNSSTESAGSSALQQGRPSTINSTNTFGPGGAATITGANSSGAGGTATSSSSSHPRTRSISNRSDGFHGDAPSSSLATTPSNGGHHPYSAQSRPSTAGSGPVDASTFPRPNALNGATWAQASAAAAAAGSGQRSPERASFTTGWEKMSQKPSTTAPESAQRVLTEDDVEYEEATHWGEPSSLFGIRRRLVASVPDLGAKSSTFGTGKSKSRTMMELPAMPQTALLGEKDYRKMEERLEQREKDLSVEVLAEQELATVSLVVFTEQREAKWITKGPASPHALPMDHLPSMNDPWGVRIDAKGIVARKKLKSNIELVSTRTTLRCPECTVVRQTRMNVQCHLCRGVEAVEMVYVVLVTIRMANFTPMQLPSALISGVKQPHFHYYEGDPTMRGAALQERAVDSALTAAKRVGQQHYAVHGSKLLMVKARVDRRRITSVAVLSTKTGKRRMFDLSDGHDGKVLETTPGRRATNGGGAGIGPGGLAEDAASMYSGPPRTPSTDKPGSPRANGGGYEHGGQGANGAAYQHAGGGGGGGSSSFGKGLGRKGSMPSVIKQGTSRFGRRGSTDDSATIGSSEKGGAHGGGSGAKLRKKLFG</sequence>
<feature type="region of interest" description="Disordered" evidence="1">
    <location>
        <begin position="93"/>
        <end position="344"/>
    </location>
</feature>
<evidence type="ECO:0000313" key="3">
    <source>
        <dbReference type="Proteomes" id="UP001176517"/>
    </source>
</evidence>
<feature type="compositionally biased region" description="Gly residues" evidence="1">
    <location>
        <begin position="1091"/>
        <end position="1101"/>
    </location>
</feature>
<protein>
    <submittedName>
        <fullName evidence="2">Uncharacterized protein</fullName>
    </submittedName>
</protein>
<dbReference type="EMBL" id="JAPDMZ010000219">
    <property type="protein sequence ID" value="KAK0545740.1"/>
    <property type="molecule type" value="Genomic_DNA"/>
</dbReference>
<feature type="compositionally biased region" description="Low complexity" evidence="1">
    <location>
        <begin position="317"/>
        <end position="344"/>
    </location>
</feature>
<feature type="compositionally biased region" description="Low complexity" evidence="1">
    <location>
        <begin position="1"/>
        <end position="30"/>
    </location>
</feature>
<feature type="compositionally biased region" description="Low complexity" evidence="1">
    <location>
        <begin position="64"/>
        <end position="74"/>
    </location>
</feature>
<feature type="compositionally biased region" description="Basic and acidic residues" evidence="1">
    <location>
        <begin position="1070"/>
        <end position="1080"/>
    </location>
</feature>
<feature type="compositionally biased region" description="Low complexity" evidence="1">
    <location>
        <begin position="396"/>
        <end position="429"/>
    </location>
</feature>
<name>A0AAN6GKL5_9BASI</name>
<organism evidence="2 3">
    <name type="scientific">Tilletia horrida</name>
    <dbReference type="NCBI Taxonomy" id="155126"/>
    <lineage>
        <taxon>Eukaryota</taxon>
        <taxon>Fungi</taxon>
        <taxon>Dikarya</taxon>
        <taxon>Basidiomycota</taxon>
        <taxon>Ustilaginomycotina</taxon>
        <taxon>Exobasidiomycetes</taxon>
        <taxon>Tilletiales</taxon>
        <taxon>Tilletiaceae</taxon>
        <taxon>Tilletia</taxon>
    </lineage>
</organism>
<evidence type="ECO:0000256" key="1">
    <source>
        <dbReference type="SAM" id="MobiDB-lite"/>
    </source>
</evidence>
<feature type="compositionally biased region" description="Low complexity" evidence="1">
    <location>
        <begin position="360"/>
        <end position="375"/>
    </location>
</feature>
<feature type="compositionally biased region" description="Low complexity" evidence="1">
    <location>
        <begin position="441"/>
        <end position="491"/>
    </location>
</feature>
<feature type="compositionally biased region" description="Polar residues" evidence="1">
    <location>
        <begin position="277"/>
        <end position="290"/>
    </location>
</feature>
<feature type="compositionally biased region" description="Polar residues" evidence="1">
    <location>
        <begin position="693"/>
        <end position="703"/>
    </location>
</feature>
<feature type="compositionally biased region" description="Polar residues" evidence="1">
    <location>
        <begin position="239"/>
        <end position="252"/>
    </location>
</feature>
<feature type="compositionally biased region" description="Low complexity" evidence="1">
    <location>
        <begin position="740"/>
        <end position="753"/>
    </location>
</feature>
<keyword evidence="3" id="KW-1185">Reference proteome</keyword>
<feature type="compositionally biased region" description="Low complexity" evidence="1">
    <location>
        <begin position="175"/>
        <end position="186"/>
    </location>
</feature>
<feature type="compositionally biased region" description="Low complexity" evidence="1">
    <location>
        <begin position="291"/>
        <end position="303"/>
    </location>
</feature>
<feature type="compositionally biased region" description="Gly residues" evidence="1">
    <location>
        <begin position="1147"/>
        <end position="1156"/>
    </location>
</feature>
<evidence type="ECO:0000313" key="2">
    <source>
        <dbReference type="EMBL" id="KAK0545740.1"/>
    </source>
</evidence>
<feature type="region of interest" description="Disordered" evidence="1">
    <location>
        <begin position="1"/>
        <end position="81"/>
    </location>
</feature>
<feature type="compositionally biased region" description="Gly residues" evidence="1">
    <location>
        <begin position="1128"/>
        <end position="1139"/>
    </location>
</feature>
<accession>A0AAN6GKL5</accession>
<feature type="compositionally biased region" description="Polar residues" evidence="1">
    <location>
        <begin position="220"/>
        <end position="230"/>
    </location>
</feature>
<feature type="compositionally biased region" description="Polar residues" evidence="1">
    <location>
        <begin position="492"/>
        <end position="523"/>
    </location>
</feature>
<proteinExistence type="predicted"/>
<feature type="compositionally biased region" description="Polar residues" evidence="1">
    <location>
        <begin position="622"/>
        <end position="648"/>
    </location>
</feature>
<feature type="region of interest" description="Disordered" evidence="1">
    <location>
        <begin position="1070"/>
        <end position="1214"/>
    </location>
</feature>
<gene>
    <name evidence="2" type="ORF">OC846_005545</name>
</gene>